<evidence type="ECO:0000313" key="3">
    <source>
        <dbReference type="Proteomes" id="UP000467840"/>
    </source>
</evidence>
<keyword evidence="1" id="KW-0732">Signal</keyword>
<dbReference type="SUPFAM" id="SSF56112">
    <property type="entry name" value="Protein kinase-like (PK-like)"/>
    <property type="match status" value="1"/>
</dbReference>
<dbReference type="AlphaFoldDB" id="A0A6A6MU14"/>
<organism evidence="2 3">
    <name type="scientific">Hevea brasiliensis</name>
    <name type="common">Para rubber tree</name>
    <name type="synonym">Siphonia brasiliensis</name>
    <dbReference type="NCBI Taxonomy" id="3981"/>
    <lineage>
        <taxon>Eukaryota</taxon>
        <taxon>Viridiplantae</taxon>
        <taxon>Streptophyta</taxon>
        <taxon>Embryophyta</taxon>
        <taxon>Tracheophyta</taxon>
        <taxon>Spermatophyta</taxon>
        <taxon>Magnoliopsida</taxon>
        <taxon>eudicotyledons</taxon>
        <taxon>Gunneridae</taxon>
        <taxon>Pentapetalae</taxon>
        <taxon>rosids</taxon>
        <taxon>fabids</taxon>
        <taxon>Malpighiales</taxon>
        <taxon>Euphorbiaceae</taxon>
        <taxon>Crotonoideae</taxon>
        <taxon>Micrandreae</taxon>
        <taxon>Hevea</taxon>
    </lineage>
</organism>
<dbReference type="GO" id="GO:0009506">
    <property type="term" value="C:plasmodesma"/>
    <property type="evidence" value="ECO:0007669"/>
    <property type="project" value="TreeGrafter"/>
</dbReference>
<protein>
    <recommendedName>
        <fullName evidence="4">Protein kinase domain-containing protein</fullName>
    </recommendedName>
</protein>
<reference evidence="2 3" key="1">
    <citation type="journal article" date="2020" name="Mol. Plant">
        <title>The Chromosome-Based Rubber Tree Genome Provides New Insights into Spurge Genome Evolution and Rubber Biosynthesis.</title>
        <authorList>
            <person name="Liu J."/>
            <person name="Shi C."/>
            <person name="Shi C.C."/>
            <person name="Li W."/>
            <person name="Zhang Q.J."/>
            <person name="Zhang Y."/>
            <person name="Li K."/>
            <person name="Lu H.F."/>
            <person name="Shi C."/>
            <person name="Zhu S.T."/>
            <person name="Xiao Z.Y."/>
            <person name="Nan H."/>
            <person name="Yue Y."/>
            <person name="Zhu X.G."/>
            <person name="Wu Y."/>
            <person name="Hong X.N."/>
            <person name="Fan G.Y."/>
            <person name="Tong Y."/>
            <person name="Zhang D."/>
            <person name="Mao C.L."/>
            <person name="Liu Y.L."/>
            <person name="Hao S.J."/>
            <person name="Liu W.Q."/>
            <person name="Lv M.Q."/>
            <person name="Zhang H.B."/>
            <person name="Liu Y."/>
            <person name="Hu-Tang G.R."/>
            <person name="Wang J.P."/>
            <person name="Wang J.H."/>
            <person name="Sun Y.H."/>
            <person name="Ni S.B."/>
            <person name="Chen W.B."/>
            <person name="Zhang X.C."/>
            <person name="Jiao Y.N."/>
            <person name="Eichler E.E."/>
            <person name="Li G.H."/>
            <person name="Liu X."/>
            <person name="Gao L.Z."/>
        </authorList>
    </citation>
    <scope>NUCLEOTIDE SEQUENCE [LARGE SCALE GENOMIC DNA]</scope>
    <source>
        <strain evidence="3">cv. GT1</strain>
        <tissue evidence="2">Leaf</tissue>
    </source>
</reference>
<dbReference type="Proteomes" id="UP000467840">
    <property type="component" value="Chromosome 15"/>
</dbReference>
<dbReference type="PANTHER" id="PTHR27003">
    <property type="entry name" value="OS07G0166700 PROTEIN"/>
    <property type="match status" value="1"/>
</dbReference>
<dbReference type="InterPro" id="IPR045272">
    <property type="entry name" value="ANXUR1/2-like"/>
</dbReference>
<dbReference type="Gene3D" id="3.30.200.20">
    <property type="entry name" value="Phosphorylase Kinase, domain 1"/>
    <property type="match status" value="1"/>
</dbReference>
<dbReference type="GO" id="GO:0005886">
    <property type="term" value="C:plasma membrane"/>
    <property type="evidence" value="ECO:0007669"/>
    <property type="project" value="TreeGrafter"/>
</dbReference>
<sequence length="346" mass="38790">MGLTAMVLLAMVFIRWQKRPNDWQKRKSFSSWLLPLHTNQSTFLSSKSSSRRSSIFGSRKSKSGNSGYFNNQGLGRYFTFSELQNATLNFDEKIVIGVGGFGKVYFGELEDGTKTAIKRGNRVLSRACHKPSTAKGSGELAEWAMQWYRKGMIDKIIDPQIAGTINPGSLKKYVEAAEKCLAEYGVDRPGMGDVLWNLEYALQLQEASSQPDISEDKSTNLIALKKPSRRAPEGESAVSISDDSEVTLDSPMFSELGNFQGSEPKHLKLTIPRSSFEPNSWCVVVEQRKMPIWRTTKVCIAINRMEDVAKQRSTILAVEDRKISDVSSHLNMFVDSYSLSIILYLD</sequence>
<evidence type="ECO:0000256" key="1">
    <source>
        <dbReference type="SAM" id="SignalP"/>
    </source>
</evidence>
<name>A0A6A6MU14_HEVBR</name>
<dbReference type="EMBL" id="JAAGAX010000005">
    <property type="protein sequence ID" value="KAF2316065.1"/>
    <property type="molecule type" value="Genomic_DNA"/>
</dbReference>
<keyword evidence="3" id="KW-1185">Reference proteome</keyword>
<dbReference type="PANTHER" id="PTHR27003:SF296">
    <property type="entry name" value="PROTEIN KINASE DOMAIN-CONTAINING PROTEIN"/>
    <property type="match status" value="1"/>
</dbReference>
<evidence type="ECO:0008006" key="4">
    <source>
        <dbReference type="Google" id="ProtNLM"/>
    </source>
</evidence>
<gene>
    <name evidence="2" type="ORF">GH714_040860</name>
</gene>
<accession>A0A6A6MU14</accession>
<evidence type="ECO:0000313" key="2">
    <source>
        <dbReference type="EMBL" id="KAF2316065.1"/>
    </source>
</evidence>
<feature type="signal peptide" evidence="1">
    <location>
        <begin position="1"/>
        <end position="17"/>
    </location>
</feature>
<dbReference type="InterPro" id="IPR011009">
    <property type="entry name" value="Kinase-like_dom_sf"/>
</dbReference>
<proteinExistence type="predicted"/>
<dbReference type="GO" id="GO:0004714">
    <property type="term" value="F:transmembrane receptor protein tyrosine kinase activity"/>
    <property type="evidence" value="ECO:0007669"/>
    <property type="project" value="InterPro"/>
</dbReference>
<dbReference type="Gene3D" id="1.10.510.10">
    <property type="entry name" value="Transferase(Phosphotransferase) domain 1"/>
    <property type="match status" value="1"/>
</dbReference>
<feature type="chain" id="PRO_5025458146" description="Protein kinase domain-containing protein" evidence="1">
    <location>
        <begin position="18"/>
        <end position="346"/>
    </location>
</feature>
<comment type="caution">
    <text evidence="2">The sequence shown here is derived from an EMBL/GenBank/DDBJ whole genome shotgun (WGS) entry which is preliminary data.</text>
</comment>